<dbReference type="Proteomes" id="UP001241571">
    <property type="component" value="Unassembled WGS sequence"/>
</dbReference>
<evidence type="ECO:0000313" key="3">
    <source>
        <dbReference type="Proteomes" id="UP001241571"/>
    </source>
</evidence>
<gene>
    <name evidence="2" type="ORF">QRX88_09115</name>
</gene>
<feature type="compositionally biased region" description="Polar residues" evidence="1">
    <location>
        <begin position="30"/>
        <end position="41"/>
    </location>
</feature>
<dbReference type="EMBL" id="JASUBT010000005">
    <property type="protein sequence ID" value="MDL4935872.1"/>
    <property type="molecule type" value="Genomic_DNA"/>
</dbReference>
<sequence>MVKLIIAGDSTAATKMTDKRPETGWGEKYQPSSPQRLRSFI</sequence>
<accession>A0ABD4ZT40</accession>
<organism evidence="2 3">
    <name type="scientific">Enterococcus gallinarum</name>
    <dbReference type="NCBI Taxonomy" id="1353"/>
    <lineage>
        <taxon>Bacteria</taxon>
        <taxon>Bacillati</taxon>
        <taxon>Bacillota</taxon>
        <taxon>Bacilli</taxon>
        <taxon>Lactobacillales</taxon>
        <taxon>Enterococcaceae</taxon>
        <taxon>Enterococcus</taxon>
    </lineage>
</organism>
<protein>
    <submittedName>
        <fullName evidence="2">Uncharacterized protein</fullName>
    </submittedName>
</protein>
<name>A0ABD4ZT40_ENTGA</name>
<evidence type="ECO:0000256" key="1">
    <source>
        <dbReference type="SAM" id="MobiDB-lite"/>
    </source>
</evidence>
<reference evidence="2 3" key="1">
    <citation type="submission" date="2023-06" db="EMBL/GenBank/DDBJ databases">
        <title>Acute promotion of culturable opportunistic pathogens and persistent increase of antibiotic resistance following antibiotic exposure in mouse gut microbiota.</title>
        <authorList>
            <person name="Li L."/>
            <person name="Wang B."/>
            <person name="Sun Y."/>
            <person name="Wang M."/>
            <person name="Xu H."/>
        </authorList>
    </citation>
    <scope>NUCLEOTIDE SEQUENCE [LARGE SCALE GENOMIC DNA]</scope>
    <source>
        <strain evidence="2 3">CRI2_2</strain>
    </source>
</reference>
<evidence type="ECO:0000313" key="2">
    <source>
        <dbReference type="EMBL" id="MDL4935872.1"/>
    </source>
</evidence>
<dbReference type="RefSeq" id="WP_255200729.1">
    <property type="nucleotide sequence ID" value="NZ_BSYC01000002.1"/>
</dbReference>
<comment type="caution">
    <text evidence="2">The sequence shown here is derived from an EMBL/GenBank/DDBJ whole genome shotgun (WGS) entry which is preliminary data.</text>
</comment>
<feature type="region of interest" description="Disordered" evidence="1">
    <location>
        <begin position="7"/>
        <end position="41"/>
    </location>
</feature>
<proteinExistence type="predicted"/>
<dbReference type="AlphaFoldDB" id="A0ABD4ZT40"/>